<keyword evidence="1" id="KW-0732">Signal</keyword>
<name>A0A2M9XG24_9LEPT</name>
<evidence type="ECO:0000259" key="5">
    <source>
        <dbReference type="SMART" id="SM00237"/>
    </source>
</evidence>
<evidence type="ECO:0000313" key="7">
    <source>
        <dbReference type="Proteomes" id="UP000232196"/>
    </source>
</evidence>
<dbReference type="Gene3D" id="2.60.40.2030">
    <property type="match status" value="2"/>
</dbReference>
<evidence type="ECO:0000256" key="2">
    <source>
        <dbReference type="ARBA" id="ARBA00022737"/>
    </source>
</evidence>
<reference evidence="6 7" key="1">
    <citation type="submission" date="2017-07" db="EMBL/GenBank/DDBJ databases">
        <title>Leptospira spp. isolated from tropical soils.</title>
        <authorList>
            <person name="Thibeaux R."/>
            <person name="Iraola G."/>
            <person name="Ferres I."/>
            <person name="Bierque E."/>
            <person name="Girault D."/>
            <person name="Soupe-Gilbert M.-E."/>
            <person name="Picardeau M."/>
            <person name="Goarant C."/>
        </authorList>
    </citation>
    <scope>NUCLEOTIDE SEQUENCE [LARGE SCALE GENOMIC DNA]</scope>
    <source>
        <strain evidence="6 7">MCA1-C-A1</strain>
    </source>
</reference>
<organism evidence="6 7">
    <name type="scientific">Leptospira hartskeerlii</name>
    <dbReference type="NCBI Taxonomy" id="2023177"/>
    <lineage>
        <taxon>Bacteria</taxon>
        <taxon>Pseudomonadati</taxon>
        <taxon>Spirochaetota</taxon>
        <taxon>Spirochaetia</taxon>
        <taxon>Leptospirales</taxon>
        <taxon>Leptospiraceae</taxon>
        <taxon>Leptospira</taxon>
    </lineage>
</organism>
<dbReference type="Pfam" id="PF03160">
    <property type="entry name" value="Calx-beta"/>
    <property type="match status" value="1"/>
</dbReference>
<dbReference type="SMART" id="SM00237">
    <property type="entry name" value="Calx_beta"/>
    <property type="match status" value="2"/>
</dbReference>
<dbReference type="InterPro" id="IPR003644">
    <property type="entry name" value="Calx_beta"/>
</dbReference>
<keyword evidence="4" id="KW-0406">Ion transport</keyword>
<dbReference type="SUPFAM" id="SSF141072">
    <property type="entry name" value="CalX-like"/>
    <property type="match status" value="2"/>
</dbReference>
<dbReference type="InterPro" id="IPR051171">
    <property type="entry name" value="CaCA"/>
</dbReference>
<dbReference type="InterPro" id="IPR038081">
    <property type="entry name" value="CalX-like_sf"/>
</dbReference>
<comment type="caution">
    <text evidence="6">The sequence shown here is derived from an EMBL/GenBank/DDBJ whole genome shotgun (WGS) entry which is preliminary data.</text>
</comment>
<dbReference type="PANTHER" id="PTHR11878:SF65">
    <property type="entry name" value="NA_CA-EXCHANGE PROTEIN, ISOFORM G"/>
    <property type="match status" value="1"/>
</dbReference>
<gene>
    <name evidence="6" type="ORF">CH357_03795</name>
</gene>
<keyword evidence="2" id="KW-0677">Repeat</keyword>
<accession>A0A2M9XG24</accession>
<dbReference type="OrthoDB" id="309840at2"/>
<proteinExistence type="predicted"/>
<protein>
    <recommendedName>
        <fullName evidence="5">Calx-beta domain-containing protein</fullName>
    </recommendedName>
</protein>
<evidence type="ECO:0000313" key="6">
    <source>
        <dbReference type="EMBL" id="PJZ26626.1"/>
    </source>
</evidence>
<keyword evidence="4" id="KW-0813">Transport</keyword>
<feature type="domain" description="Calx-beta" evidence="5">
    <location>
        <begin position="412"/>
        <end position="511"/>
    </location>
</feature>
<dbReference type="GO" id="GO:0007154">
    <property type="term" value="P:cell communication"/>
    <property type="evidence" value="ECO:0007669"/>
    <property type="project" value="InterPro"/>
</dbReference>
<dbReference type="EMBL" id="NPDN01000002">
    <property type="protein sequence ID" value="PJZ26626.1"/>
    <property type="molecule type" value="Genomic_DNA"/>
</dbReference>
<keyword evidence="3" id="KW-0106">Calcium</keyword>
<evidence type="ECO:0000256" key="3">
    <source>
        <dbReference type="ARBA" id="ARBA00022837"/>
    </source>
</evidence>
<feature type="domain" description="Calx-beta" evidence="5">
    <location>
        <begin position="524"/>
        <end position="626"/>
    </location>
</feature>
<dbReference type="GO" id="GO:0030001">
    <property type="term" value="P:metal ion transport"/>
    <property type="evidence" value="ECO:0007669"/>
    <property type="project" value="TreeGrafter"/>
</dbReference>
<evidence type="ECO:0000256" key="1">
    <source>
        <dbReference type="ARBA" id="ARBA00022729"/>
    </source>
</evidence>
<dbReference type="Proteomes" id="UP000232196">
    <property type="component" value="Unassembled WGS sequence"/>
</dbReference>
<dbReference type="PANTHER" id="PTHR11878">
    <property type="entry name" value="SODIUM/CALCIUM EXCHANGER"/>
    <property type="match status" value="1"/>
</dbReference>
<sequence>MGPKNFSGIFSTLLLSLFLSNCTAWPGLTVLLSTLGGGGGSGPMMLFPGSSSSPVPTSLSISSANSNGAYKAGSSLNISVSFPNVVTVSGGTPSLTLNNGGSASYQSGSGSKVLSFLYTVASGEDVAKLDVLDQNSFVLNGASVLSSGGSSQVTTLPAPGASGSLSANKSLEIDTIAPTVSSTGSPNATNTYGPGSNLQVTVTFSETVTVSGTPYIDLNIGRSINFSSIQSGVTLSFPFTVSSPDDTSALDYVDSSSFHLSAGGSILDKAGNAAVLSLAIPGVSGSVSASKTITIDTVSPTVTNVTATTANGTYGIGAIISIQVVFDEPVNVSGTPSLLLETGSADNSATYVSGSGSSTLVFQYTVTSGDTNGDLDYVATGSLSSGTIQDLVGNSAVLTLPSPGASGSLASNKALVIDTSAATISFSTNAFSVNENAGTGSATVSISSAVPGSVTVDYAVTAGSATGSGTDYTLASGTVTITNPATSETIDFSINNDLLDEPTESFTITLSNPSGVVLGSTTAVTVSILDDDVAPEVEFVGTSGNSTDESSANRTVSLSLSAASAQTVQVEVVDSGGTATSGSDYTAIGSPLTVIFSPGETSKTVTIAVAQDTTFEGNETVLLSLQNPSNASLGPDSSFTFTIIDDEIGITSAETMDADSDGKIDHYKLTFSESVLDSSFPGYVLNSAGNSQVAWSVAGYSSLVLVHGTEAPETDSVNDSVIYVKFAEGSSYDTGAKPDLTTTSTPGLTSASGAKTAAQIFSASVIESDRAKPKIISASANAGSTNLIVTFSEATYGNSGAPVCGSGGELTFANITYTNGNGTGVGSLTSMGSDTCAADSGFNATFVGNTSFIGSDDGSDLVAGSGAIYDAANNTGNTVSKSITVVSGPTLTSVSLYDTNKNGNIDQIKLVFSENISDSTIGNSDASRWTFGGAPAVRIDSASGGTGTINSPNNDPGVSNDSIVTIFTDDTTVLGTGAHTVAYTYSSNRWEGNSSGVELATYADLSSVTSDKAPPVLLTAIAYDNVNSAVGVDSDDTLVLTFSEVTNKASITSGTISSILDLSSSHAWGNISSATWDTDGDVLTLAFSGSGSSVASGDSITILGTITDQASVANTSTNISGVNAISGSFFTDTIPPYVLTVINVTTNSVTIAFSEAMLMDGTANAANLLSNITIAESTSDACADPVKTSTTIINSSTVQINLSTNLCDIYYKVTVASNVTDIASPTPNSMGIPNALTFKGNERLKVVSAVGLTVNTVKLILSRSPVAGNDAAGTAGCTTATECAKRYKFVPSLGSITSASLGGTLQNEVTITHSSPQTGSAYSLIIANNVDGDGFSDTSWGSILDANTLLSNTERQVQASPLDRASFLGKGASVDSFSNGTFFSDPFTDGSVFSFAFNYGGRVYLGTNDINNAAFRFYPDGTNTVLATFSYSTGTCSGTTGFGYGLGNTCGTNMGPNGERGVVGFNSGVVTIGGVNYEILLAGPLKDGVTRGYFTQSQDIILPWTEFGFSATGGANTKSVQTLYAVDNHVYMGLSSAHGTQAPILTHHTVTASGGVVSVASGTDMGIRSVNNLGKAASTDNLKNTSKVVGIDSILKFNGNLYVANNGGIRYSSDFSGFTSSTLATPSGFSGTTLVLPPQPSGLEKVNPGKRGIPKLLDFNGHLYMARNVAVGSTCTNTDTLQDCQTNLRGELWKCDPATSGGASTCDPGDWTRIITGTETDLGTANAISILQNNGSGVLYVGFDDPTNGVKMFRISSTNVPATSGTMSSAGWSQQGTNGLGTVSPLYIRFISSTSISDGFYNYIYVTSGTGTDAIKVFRQVD</sequence>
<dbReference type="GO" id="GO:0016020">
    <property type="term" value="C:membrane"/>
    <property type="evidence" value="ECO:0007669"/>
    <property type="project" value="InterPro"/>
</dbReference>
<evidence type="ECO:0000256" key="4">
    <source>
        <dbReference type="ARBA" id="ARBA00023065"/>
    </source>
</evidence>
<dbReference type="RefSeq" id="WP_100705446.1">
    <property type="nucleotide sequence ID" value="NZ_NPDL01000002.1"/>
</dbReference>
<keyword evidence="7" id="KW-1185">Reference proteome</keyword>